<dbReference type="EMBL" id="KL142412">
    <property type="protein sequence ID" value="KDR67796.1"/>
    <property type="molecule type" value="Genomic_DNA"/>
</dbReference>
<accession>A0A067SAB2</accession>
<dbReference type="Gene3D" id="1.10.510.10">
    <property type="entry name" value="Transferase(Phosphotransferase) domain 1"/>
    <property type="match status" value="1"/>
</dbReference>
<keyword evidence="2" id="KW-1185">Reference proteome</keyword>
<dbReference type="Proteomes" id="UP000027222">
    <property type="component" value="Unassembled WGS sequence"/>
</dbReference>
<name>A0A067SAB2_GALM3</name>
<sequence>MAALKILVADASQTSKLDALCYLERARNVDKDSGGEFVLELFDFQIEGPNGTHQCVVSELLGTGVHGHPQIPVPLAKSMSV</sequence>
<evidence type="ECO:0000313" key="1">
    <source>
        <dbReference type="EMBL" id="KDR67796.1"/>
    </source>
</evidence>
<protein>
    <submittedName>
        <fullName evidence="1">Uncharacterized protein</fullName>
    </submittedName>
</protein>
<evidence type="ECO:0000313" key="2">
    <source>
        <dbReference type="Proteomes" id="UP000027222"/>
    </source>
</evidence>
<reference evidence="2" key="1">
    <citation type="journal article" date="2014" name="Proc. Natl. Acad. Sci. U.S.A.">
        <title>Extensive sampling of basidiomycete genomes demonstrates inadequacy of the white-rot/brown-rot paradigm for wood decay fungi.</title>
        <authorList>
            <person name="Riley R."/>
            <person name="Salamov A.A."/>
            <person name="Brown D.W."/>
            <person name="Nagy L.G."/>
            <person name="Floudas D."/>
            <person name="Held B.W."/>
            <person name="Levasseur A."/>
            <person name="Lombard V."/>
            <person name="Morin E."/>
            <person name="Otillar R."/>
            <person name="Lindquist E.A."/>
            <person name="Sun H."/>
            <person name="LaButti K.M."/>
            <person name="Schmutz J."/>
            <person name="Jabbour D."/>
            <person name="Luo H."/>
            <person name="Baker S.E."/>
            <person name="Pisabarro A.G."/>
            <person name="Walton J.D."/>
            <person name="Blanchette R.A."/>
            <person name="Henrissat B."/>
            <person name="Martin F."/>
            <person name="Cullen D."/>
            <person name="Hibbett D.S."/>
            <person name="Grigoriev I.V."/>
        </authorList>
    </citation>
    <scope>NUCLEOTIDE SEQUENCE [LARGE SCALE GENOMIC DNA]</scope>
    <source>
        <strain evidence="2">CBS 339.88</strain>
    </source>
</reference>
<organism evidence="1 2">
    <name type="scientific">Galerina marginata (strain CBS 339.88)</name>
    <dbReference type="NCBI Taxonomy" id="685588"/>
    <lineage>
        <taxon>Eukaryota</taxon>
        <taxon>Fungi</taxon>
        <taxon>Dikarya</taxon>
        <taxon>Basidiomycota</taxon>
        <taxon>Agaricomycotina</taxon>
        <taxon>Agaricomycetes</taxon>
        <taxon>Agaricomycetidae</taxon>
        <taxon>Agaricales</taxon>
        <taxon>Agaricineae</taxon>
        <taxon>Strophariaceae</taxon>
        <taxon>Galerina</taxon>
    </lineage>
</organism>
<gene>
    <name evidence="1" type="ORF">GALMADRAFT_257638</name>
</gene>
<proteinExistence type="predicted"/>
<dbReference type="AlphaFoldDB" id="A0A067SAB2"/>
<dbReference type="OrthoDB" id="5979581at2759"/>
<dbReference type="HOGENOM" id="CLU_2574051_0_0_1"/>
<dbReference type="Gene3D" id="3.30.200.20">
    <property type="entry name" value="Phosphorylase Kinase, domain 1"/>
    <property type="match status" value="1"/>
</dbReference>